<comment type="caution">
    <text evidence="1">The sequence shown here is derived from an EMBL/GenBank/DDBJ whole genome shotgun (WGS) entry which is preliminary data.</text>
</comment>
<gene>
    <name evidence="1" type="ORF">BJX66DRAFT_344940</name>
</gene>
<sequence length="453" mass="49946">MAVMMYSLSPELESDLRRELNALDTKHATATSGYYATLHDGLKHLSSSFSDSGNPAWEDAVAYCRAVIENPQDTPYRAQSEWTRSSSKVYKELSARFGPDIINAARQGTEILKTHFHGNLLNIAHVNKKANTQEHIHALELGSVFQQPHTSVLAASCYELTIFCCAVVQSAWLSPEKAVKSSLITNASICDDYHAFTRQDRAVRLKMVALALGAAHQLGGPAINMLVDGTTLQAEGTGIGTTIESALAWRAVGGGATGYSAHLWATGSLEEGLVAPEVMMATHDLLDWRSDAAAGNHENGVSAMLGLGCEDAFDNYLEGMLRRARFHPTSGAYAIGGTIFLHFISSRYGAYRYLQDEDITWSRRDRCLQLLQDIIKEADFQVEPRLPPRNFEEGKIYRKLAKTCIDYSACADFRQHAQLGLSWFLALLKTGQVRVFDVFYQGNRTIDAAVGWV</sequence>
<proteinExistence type="predicted"/>
<dbReference type="EMBL" id="JBFTWV010000236">
    <property type="protein sequence ID" value="KAL2783436.1"/>
    <property type="molecule type" value="Genomic_DNA"/>
</dbReference>
<name>A0ABR4FJM0_9EURO</name>
<keyword evidence="2" id="KW-1185">Reference proteome</keyword>
<reference evidence="1 2" key="1">
    <citation type="submission" date="2024-07" db="EMBL/GenBank/DDBJ databases">
        <title>Section-level genome sequencing and comparative genomics of Aspergillus sections Usti and Cavernicolus.</title>
        <authorList>
            <consortium name="Lawrence Berkeley National Laboratory"/>
            <person name="Nybo J.L."/>
            <person name="Vesth T.C."/>
            <person name="Theobald S."/>
            <person name="Frisvad J.C."/>
            <person name="Larsen T.O."/>
            <person name="Kjaerboelling I."/>
            <person name="Rothschild-Mancinelli K."/>
            <person name="Lyhne E.K."/>
            <person name="Kogle M.E."/>
            <person name="Barry K."/>
            <person name="Clum A."/>
            <person name="Na H."/>
            <person name="Ledsgaard L."/>
            <person name="Lin J."/>
            <person name="Lipzen A."/>
            <person name="Kuo A."/>
            <person name="Riley R."/>
            <person name="Mondo S."/>
            <person name="Labutti K."/>
            <person name="Haridas S."/>
            <person name="Pangalinan J."/>
            <person name="Salamov A.A."/>
            <person name="Simmons B.A."/>
            <person name="Magnuson J.K."/>
            <person name="Chen J."/>
            <person name="Drula E."/>
            <person name="Henrissat B."/>
            <person name="Wiebenga A."/>
            <person name="Lubbers R.J."/>
            <person name="Gomes A.C."/>
            <person name="Makela M.R."/>
            <person name="Stajich J."/>
            <person name="Grigoriev I.V."/>
            <person name="Mortensen U.H."/>
            <person name="De Vries R.P."/>
            <person name="Baker S.E."/>
            <person name="Andersen M.R."/>
        </authorList>
    </citation>
    <scope>NUCLEOTIDE SEQUENCE [LARGE SCALE GENOMIC DNA]</scope>
    <source>
        <strain evidence="1 2">CBS 209.92</strain>
    </source>
</reference>
<protein>
    <recommendedName>
        <fullName evidence="3">Lanthionine synthetase C family protein</fullName>
    </recommendedName>
</protein>
<evidence type="ECO:0008006" key="3">
    <source>
        <dbReference type="Google" id="ProtNLM"/>
    </source>
</evidence>
<organism evidence="1 2">
    <name type="scientific">Aspergillus keveii</name>
    <dbReference type="NCBI Taxonomy" id="714993"/>
    <lineage>
        <taxon>Eukaryota</taxon>
        <taxon>Fungi</taxon>
        <taxon>Dikarya</taxon>
        <taxon>Ascomycota</taxon>
        <taxon>Pezizomycotina</taxon>
        <taxon>Eurotiomycetes</taxon>
        <taxon>Eurotiomycetidae</taxon>
        <taxon>Eurotiales</taxon>
        <taxon>Aspergillaceae</taxon>
        <taxon>Aspergillus</taxon>
        <taxon>Aspergillus subgen. Nidulantes</taxon>
    </lineage>
</organism>
<accession>A0ABR4FJM0</accession>
<evidence type="ECO:0000313" key="2">
    <source>
        <dbReference type="Proteomes" id="UP001610563"/>
    </source>
</evidence>
<evidence type="ECO:0000313" key="1">
    <source>
        <dbReference type="EMBL" id="KAL2783436.1"/>
    </source>
</evidence>
<dbReference type="Proteomes" id="UP001610563">
    <property type="component" value="Unassembled WGS sequence"/>
</dbReference>